<gene>
    <name evidence="16" type="ORF">CONCODRAFT_12463</name>
</gene>
<comment type="function">
    <text evidence="2">May be involved in vacuolar sorting and osmoregulation.</text>
</comment>
<dbReference type="InterPro" id="IPR045175">
    <property type="entry name" value="M28_fam"/>
</dbReference>
<evidence type="ECO:0000259" key="15">
    <source>
        <dbReference type="Pfam" id="PF04389"/>
    </source>
</evidence>
<feature type="transmembrane region" description="Helical" evidence="14">
    <location>
        <begin position="375"/>
        <end position="395"/>
    </location>
</feature>
<dbReference type="PANTHER" id="PTHR12147:SF58">
    <property type="entry name" value="VACUOLAR MEMBRANE PROTEASE"/>
    <property type="match status" value="1"/>
</dbReference>
<protein>
    <recommendedName>
        <fullName evidence="13">Peptide hydrolase</fullName>
        <ecNumber evidence="13">3.4.-.-</ecNumber>
    </recommendedName>
</protein>
<evidence type="ECO:0000256" key="9">
    <source>
        <dbReference type="ARBA" id="ARBA00022833"/>
    </source>
</evidence>
<evidence type="ECO:0000256" key="12">
    <source>
        <dbReference type="ARBA" id="ARBA00023180"/>
    </source>
</evidence>
<evidence type="ECO:0000256" key="2">
    <source>
        <dbReference type="ARBA" id="ARBA00003273"/>
    </source>
</evidence>
<keyword evidence="12" id="KW-0325">Glycoprotein</keyword>
<name>A0A137NT30_CONC2</name>
<evidence type="ECO:0000313" key="16">
    <source>
        <dbReference type="EMBL" id="KXN65844.1"/>
    </source>
</evidence>
<organism evidence="16 17">
    <name type="scientific">Conidiobolus coronatus (strain ATCC 28846 / CBS 209.66 / NRRL 28638)</name>
    <name type="common">Delacroixia coronata</name>
    <dbReference type="NCBI Taxonomy" id="796925"/>
    <lineage>
        <taxon>Eukaryota</taxon>
        <taxon>Fungi</taxon>
        <taxon>Fungi incertae sedis</taxon>
        <taxon>Zoopagomycota</taxon>
        <taxon>Entomophthoromycotina</taxon>
        <taxon>Entomophthoromycetes</taxon>
        <taxon>Entomophthorales</taxon>
        <taxon>Ancylistaceae</taxon>
        <taxon>Conidiobolus</taxon>
    </lineage>
</organism>
<comment type="subcellular location">
    <subcellularLocation>
        <location evidence="3">Vacuole membrane</location>
        <topology evidence="3">Multi-pass membrane protein</topology>
    </subcellularLocation>
</comment>
<evidence type="ECO:0000256" key="1">
    <source>
        <dbReference type="ARBA" id="ARBA00001947"/>
    </source>
</evidence>
<dbReference type="InterPro" id="IPR007484">
    <property type="entry name" value="Peptidase_M28"/>
</dbReference>
<keyword evidence="11" id="KW-0482">Metalloprotease</keyword>
<dbReference type="GO" id="GO:0005774">
    <property type="term" value="C:vacuolar membrane"/>
    <property type="evidence" value="ECO:0007669"/>
    <property type="project" value="UniProtKB-SubCell"/>
</dbReference>
<keyword evidence="7 14" id="KW-0812">Transmembrane</keyword>
<dbReference type="EC" id="3.4.-.-" evidence="13"/>
<dbReference type="SUPFAM" id="SSF53187">
    <property type="entry name" value="Zn-dependent exopeptidases"/>
    <property type="match status" value="1"/>
</dbReference>
<dbReference type="PANTHER" id="PTHR12147">
    <property type="entry name" value="METALLOPEPTIDASE M28 FAMILY MEMBER"/>
    <property type="match status" value="1"/>
</dbReference>
<dbReference type="GO" id="GO:0046872">
    <property type="term" value="F:metal ion binding"/>
    <property type="evidence" value="ECO:0007669"/>
    <property type="project" value="UniProtKB-KW"/>
</dbReference>
<feature type="transmembrane region" description="Helical" evidence="14">
    <location>
        <begin position="416"/>
        <end position="437"/>
    </location>
</feature>
<keyword evidence="10 14" id="KW-1133">Transmembrane helix</keyword>
<evidence type="ECO:0000256" key="10">
    <source>
        <dbReference type="ARBA" id="ARBA00022989"/>
    </source>
</evidence>
<dbReference type="STRING" id="796925.A0A137NT30"/>
<evidence type="ECO:0000256" key="8">
    <source>
        <dbReference type="ARBA" id="ARBA00022801"/>
    </source>
</evidence>
<evidence type="ECO:0000256" key="5">
    <source>
        <dbReference type="ARBA" id="ARBA00022554"/>
    </source>
</evidence>
<dbReference type="GO" id="GO:0008235">
    <property type="term" value="F:metalloexopeptidase activity"/>
    <property type="evidence" value="ECO:0007669"/>
    <property type="project" value="InterPro"/>
</dbReference>
<dbReference type="AlphaFoldDB" id="A0A137NT30"/>
<dbReference type="Gene3D" id="3.40.630.10">
    <property type="entry name" value="Zn peptidases"/>
    <property type="match status" value="1"/>
</dbReference>
<keyword evidence="9 13" id="KW-0862">Zinc</keyword>
<keyword evidence="14" id="KW-0472">Membrane</keyword>
<comment type="cofactor">
    <cofactor evidence="1">
        <name>Zn(2+)</name>
        <dbReference type="ChEBI" id="CHEBI:29105"/>
    </cofactor>
</comment>
<comment type="similarity">
    <text evidence="4 13">Belongs to the peptidase M28 family.</text>
</comment>
<sequence>MGESVSDNIKVDYIERPESFCSREAQKFSWKKYALGWVYPLICFIIVLVTFILVKSSLDMTDLPLESELYNPKEGFNAARAHKHLVALSQSPHGFESPKNNLNVEYIINQVKALQDKTDHISYLHDNSSQLVVPQSDKNRIGEGSFSTYFVTSNLLVKFKGSNSNGRAVMLSAHYDSRPITPGASDAGIPVCVSLEILEALIQSPPEGYDVMVNFNNGEELGLLGSLGFKFHPWAKDVDSFINLEASGTGGKAFLFQSSSNSLVKALASGSYRHINGMSNDLFSMGIINSGTDYKVYKDNYNIPGVDIAFYRNRAFYHTTMDDLEHVSIASINQMGNFAYNGVKKIEKYGLSKEVSKVVAFDFFGSSPVYTLTSFYVLIALFFVFEIILLVAYKLKIRHIQPLFTEGRPFIHILKGLLFSILTIIFTAIFGAILIVITNAANKNPLVSNYYAFNLEEMG</sequence>
<feature type="transmembrane region" description="Helical" evidence="14">
    <location>
        <begin position="33"/>
        <end position="54"/>
    </location>
</feature>
<proteinExistence type="inferred from homology"/>
<keyword evidence="17" id="KW-1185">Reference proteome</keyword>
<keyword evidence="8 13" id="KW-0378">Hydrolase</keyword>
<evidence type="ECO:0000256" key="3">
    <source>
        <dbReference type="ARBA" id="ARBA00004128"/>
    </source>
</evidence>
<dbReference type="GO" id="GO:0006508">
    <property type="term" value="P:proteolysis"/>
    <property type="evidence" value="ECO:0007669"/>
    <property type="project" value="UniProtKB-KW"/>
</dbReference>
<evidence type="ECO:0000256" key="6">
    <source>
        <dbReference type="ARBA" id="ARBA00022670"/>
    </source>
</evidence>
<dbReference type="Proteomes" id="UP000070444">
    <property type="component" value="Unassembled WGS sequence"/>
</dbReference>
<dbReference type="Pfam" id="PF04389">
    <property type="entry name" value="Peptidase_M28"/>
    <property type="match status" value="1"/>
</dbReference>
<evidence type="ECO:0000256" key="4">
    <source>
        <dbReference type="ARBA" id="ARBA00010918"/>
    </source>
</evidence>
<keyword evidence="13" id="KW-0479">Metal-binding</keyword>
<dbReference type="EMBL" id="KQ964808">
    <property type="protein sequence ID" value="KXN65844.1"/>
    <property type="molecule type" value="Genomic_DNA"/>
</dbReference>
<feature type="domain" description="Peptidase M28" evidence="15">
    <location>
        <begin position="154"/>
        <end position="339"/>
    </location>
</feature>
<evidence type="ECO:0000256" key="7">
    <source>
        <dbReference type="ARBA" id="ARBA00022692"/>
    </source>
</evidence>
<dbReference type="OrthoDB" id="76293at2759"/>
<evidence type="ECO:0000256" key="13">
    <source>
        <dbReference type="RuleBase" id="RU361240"/>
    </source>
</evidence>
<dbReference type="OMA" id="FNSHEND"/>
<reference evidence="16 17" key="1">
    <citation type="journal article" date="2015" name="Genome Biol. Evol.">
        <title>Phylogenomic analyses indicate that early fungi evolved digesting cell walls of algal ancestors of land plants.</title>
        <authorList>
            <person name="Chang Y."/>
            <person name="Wang S."/>
            <person name="Sekimoto S."/>
            <person name="Aerts A.L."/>
            <person name="Choi C."/>
            <person name="Clum A."/>
            <person name="LaButti K.M."/>
            <person name="Lindquist E.A."/>
            <person name="Yee Ngan C."/>
            <person name="Ohm R.A."/>
            <person name="Salamov A.A."/>
            <person name="Grigoriev I.V."/>
            <person name="Spatafora J.W."/>
            <person name="Berbee M.L."/>
        </authorList>
    </citation>
    <scope>NUCLEOTIDE SEQUENCE [LARGE SCALE GENOMIC DNA]</scope>
    <source>
        <strain evidence="16 17">NRRL 28638</strain>
    </source>
</reference>
<evidence type="ECO:0000256" key="11">
    <source>
        <dbReference type="ARBA" id="ARBA00023049"/>
    </source>
</evidence>
<evidence type="ECO:0000256" key="14">
    <source>
        <dbReference type="SAM" id="Phobius"/>
    </source>
</evidence>
<accession>A0A137NT30</accession>
<evidence type="ECO:0000313" key="17">
    <source>
        <dbReference type="Proteomes" id="UP000070444"/>
    </source>
</evidence>
<keyword evidence="6 13" id="KW-0645">Protease</keyword>
<keyword evidence="5" id="KW-0926">Vacuole</keyword>